<keyword evidence="12 13" id="KW-0472">Membrane</keyword>
<dbReference type="InParanoid" id="A0A5Q0BIV7"/>
<feature type="transmembrane region" description="Helical" evidence="13">
    <location>
        <begin position="57"/>
        <end position="77"/>
    </location>
</feature>
<evidence type="ECO:0000313" key="14">
    <source>
        <dbReference type="EMBL" id="QFY43499.1"/>
    </source>
</evidence>
<evidence type="ECO:0000256" key="7">
    <source>
        <dbReference type="ARBA" id="ARBA00022723"/>
    </source>
</evidence>
<dbReference type="KEGG" id="mmob:F6R98_13450"/>
<evidence type="ECO:0000313" key="15">
    <source>
        <dbReference type="Proteomes" id="UP000325755"/>
    </source>
</evidence>
<evidence type="ECO:0000256" key="2">
    <source>
        <dbReference type="ARBA" id="ARBA00004651"/>
    </source>
</evidence>
<dbReference type="PANTHER" id="PTHR35864:SF1">
    <property type="entry name" value="ZINC METALLOPROTEASE YWHC-RELATED"/>
    <property type="match status" value="1"/>
</dbReference>
<proteinExistence type="inferred from homology"/>
<dbReference type="GO" id="GO:0046872">
    <property type="term" value="F:metal ion binding"/>
    <property type="evidence" value="ECO:0007669"/>
    <property type="project" value="UniProtKB-KW"/>
</dbReference>
<dbReference type="Proteomes" id="UP000325755">
    <property type="component" value="Chromosome"/>
</dbReference>
<evidence type="ECO:0000256" key="4">
    <source>
        <dbReference type="ARBA" id="ARBA00022475"/>
    </source>
</evidence>
<evidence type="ECO:0000256" key="9">
    <source>
        <dbReference type="ARBA" id="ARBA00022833"/>
    </source>
</evidence>
<evidence type="ECO:0000256" key="11">
    <source>
        <dbReference type="ARBA" id="ARBA00023049"/>
    </source>
</evidence>
<evidence type="ECO:0000256" key="12">
    <source>
        <dbReference type="ARBA" id="ARBA00023136"/>
    </source>
</evidence>
<feature type="transmembrane region" description="Helical" evidence="13">
    <location>
        <begin position="180"/>
        <end position="198"/>
    </location>
</feature>
<dbReference type="PANTHER" id="PTHR35864">
    <property type="entry name" value="ZINC METALLOPROTEASE MJ0611-RELATED"/>
    <property type="match status" value="1"/>
</dbReference>
<gene>
    <name evidence="14" type="ORF">F6R98_13450</name>
</gene>
<feature type="transmembrane region" description="Helical" evidence="13">
    <location>
        <begin position="12"/>
        <end position="36"/>
    </location>
</feature>
<comment type="similarity">
    <text evidence="3">Belongs to the peptidase M50B family.</text>
</comment>
<evidence type="ECO:0000256" key="5">
    <source>
        <dbReference type="ARBA" id="ARBA00022670"/>
    </source>
</evidence>
<dbReference type="GO" id="GO:0008237">
    <property type="term" value="F:metallopeptidase activity"/>
    <property type="evidence" value="ECO:0007669"/>
    <property type="project" value="UniProtKB-KW"/>
</dbReference>
<dbReference type="GO" id="GO:0005886">
    <property type="term" value="C:plasma membrane"/>
    <property type="evidence" value="ECO:0007669"/>
    <property type="project" value="UniProtKB-SubCell"/>
</dbReference>
<comment type="cofactor">
    <cofactor evidence="1">
        <name>Zn(2+)</name>
        <dbReference type="ChEBI" id="CHEBI:29105"/>
    </cofactor>
</comment>
<name>A0A5Q0BIV7_9GAMM</name>
<dbReference type="EMBL" id="CP044205">
    <property type="protein sequence ID" value="QFY43499.1"/>
    <property type="molecule type" value="Genomic_DNA"/>
</dbReference>
<accession>A0A5Q0BIV7</accession>
<evidence type="ECO:0000256" key="10">
    <source>
        <dbReference type="ARBA" id="ARBA00022989"/>
    </source>
</evidence>
<evidence type="ECO:0000256" key="3">
    <source>
        <dbReference type="ARBA" id="ARBA00007931"/>
    </source>
</evidence>
<dbReference type="InterPro" id="IPR052348">
    <property type="entry name" value="Metallopeptidase_M50B"/>
</dbReference>
<keyword evidence="7" id="KW-0479">Metal-binding</keyword>
<keyword evidence="6 13" id="KW-0812">Transmembrane</keyword>
<comment type="subcellular location">
    <subcellularLocation>
        <location evidence="2">Cell membrane</location>
        <topology evidence="2">Multi-pass membrane protein</topology>
    </subcellularLocation>
</comment>
<evidence type="ECO:0000256" key="13">
    <source>
        <dbReference type="SAM" id="Phobius"/>
    </source>
</evidence>
<dbReference type="InterPro" id="IPR044537">
    <property type="entry name" value="Rip2-like"/>
</dbReference>
<reference evidence="14 15" key="1">
    <citation type="submission" date="2019-09" db="EMBL/GenBank/DDBJ databases">
        <title>Ecophysiology of the spiral-shaped methanotroph Methylospira mobilis as revealed by the complete genome sequence.</title>
        <authorList>
            <person name="Oshkin I.Y."/>
            <person name="Dedysh S.N."/>
            <person name="Miroshnikov K."/>
            <person name="Danilova O.V."/>
            <person name="Hakobyan A."/>
            <person name="Liesack W."/>
        </authorList>
    </citation>
    <scope>NUCLEOTIDE SEQUENCE [LARGE SCALE GENOMIC DNA]</scope>
    <source>
        <strain evidence="14 15">Shm1</strain>
    </source>
</reference>
<keyword evidence="5 14" id="KW-0645">Protease</keyword>
<protein>
    <submittedName>
        <fullName evidence="14">Site-2 protease family protein</fullName>
    </submittedName>
</protein>
<keyword evidence="11" id="KW-0482">Metalloprotease</keyword>
<evidence type="ECO:0000256" key="8">
    <source>
        <dbReference type="ARBA" id="ARBA00022801"/>
    </source>
</evidence>
<feature type="transmembrane region" description="Helical" evidence="13">
    <location>
        <begin position="131"/>
        <end position="151"/>
    </location>
</feature>
<feature type="transmembrane region" description="Helical" evidence="13">
    <location>
        <begin position="97"/>
        <end position="119"/>
    </location>
</feature>
<keyword evidence="15" id="KW-1185">Reference proteome</keyword>
<dbReference type="OrthoDB" id="9800627at2"/>
<keyword evidence="9" id="KW-0862">Zinc</keyword>
<evidence type="ECO:0000256" key="1">
    <source>
        <dbReference type="ARBA" id="ARBA00001947"/>
    </source>
</evidence>
<dbReference type="CDD" id="cd06158">
    <property type="entry name" value="S2P-M50_like_1"/>
    <property type="match status" value="1"/>
</dbReference>
<dbReference type="AlphaFoldDB" id="A0A5Q0BIV7"/>
<keyword evidence="10 13" id="KW-1133">Transmembrane helix</keyword>
<dbReference type="RefSeq" id="WP_153249481.1">
    <property type="nucleotide sequence ID" value="NZ_CP044205.1"/>
</dbReference>
<organism evidence="14 15">
    <name type="scientific">Candidatus Methylospira mobilis</name>
    <dbReference type="NCBI Taxonomy" id="1808979"/>
    <lineage>
        <taxon>Bacteria</taxon>
        <taxon>Pseudomonadati</taxon>
        <taxon>Pseudomonadota</taxon>
        <taxon>Gammaproteobacteria</taxon>
        <taxon>Methylococcales</taxon>
        <taxon>Methylococcaceae</taxon>
        <taxon>Candidatus Methylospira</taxon>
    </lineage>
</organism>
<evidence type="ECO:0000256" key="6">
    <source>
        <dbReference type="ARBA" id="ARBA00022692"/>
    </source>
</evidence>
<dbReference type="GO" id="GO:0006508">
    <property type="term" value="P:proteolysis"/>
    <property type="evidence" value="ECO:0007669"/>
    <property type="project" value="UniProtKB-KW"/>
</dbReference>
<sequence length="228" mass="24432">MDELTTAGRFAVWAIPVVFAITLHEVAHGWAAKLLGDRTAERMGRLSLNPLHHVDPVGTLLVPGLLLVFSHFIFGWAKPVPVDWGKLRNPKRDVALVAAAGPGANAVMVLLWMLLARLAITLNDAFVSRPLIFMAAAGIFINLVLLLVNLVPVPPLDGGRILGSLLPPRLAMRYAQLEPYGFIIMLALIATNLLSMLLGGPLNLLLAISLDIAGIPPGILYHLMGSGT</sequence>
<keyword evidence="4" id="KW-1003">Cell membrane</keyword>
<keyword evidence="8" id="KW-0378">Hydrolase</keyword>